<dbReference type="GO" id="GO:0005737">
    <property type="term" value="C:cytoplasm"/>
    <property type="evidence" value="ECO:0007669"/>
    <property type="project" value="UniProtKB-SubCell"/>
</dbReference>
<dbReference type="PANTHER" id="PTHR28511:SF1">
    <property type="entry name" value="ENDONUCLEASE V"/>
    <property type="match status" value="1"/>
</dbReference>
<proteinExistence type="inferred from homology"/>
<accession>A0A167MXF1</accession>
<dbReference type="NCBIfam" id="NF008629">
    <property type="entry name" value="PRK11617.1"/>
    <property type="match status" value="1"/>
</dbReference>
<dbReference type="GO" id="GO:0043737">
    <property type="term" value="F:deoxyribonuclease V activity"/>
    <property type="evidence" value="ECO:0007669"/>
    <property type="project" value="UniProtKB-UniRule"/>
</dbReference>
<dbReference type="GO" id="GO:0006281">
    <property type="term" value="P:DNA repair"/>
    <property type="evidence" value="ECO:0007669"/>
    <property type="project" value="UniProtKB-UniRule"/>
</dbReference>
<dbReference type="Pfam" id="PF04493">
    <property type="entry name" value="Endonuclease_5"/>
    <property type="match status" value="1"/>
</dbReference>
<organism evidence="7 8">
    <name type="scientific">Pseudoalteromonas luteoviolacea S4060-1</name>
    <dbReference type="NCBI Taxonomy" id="1365257"/>
    <lineage>
        <taxon>Bacteria</taxon>
        <taxon>Pseudomonadati</taxon>
        <taxon>Pseudomonadota</taxon>
        <taxon>Gammaproteobacteria</taxon>
        <taxon>Alteromonadales</taxon>
        <taxon>Pseudoalteromonadaceae</taxon>
        <taxon>Pseudoalteromonas</taxon>
    </lineage>
</organism>
<comment type="catalytic activity">
    <reaction evidence="6">
        <text>Endonucleolytic cleavage at apurinic or apyrimidinic sites to products with a 5'-phosphate.</text>
        <dbReference type="EC" id="3.1.21.7"/>
    </reaction>
</comment>
<keyword evidence="6" id="KW-0227">DNA damage</keyword>
<dbReference type="Gene3D" id="3.30.2170.10">
    <property type="entry name" value="archaeoglobus fulgidus dsm 4304 superfamily"/>
    <property type="match status" value="1"/>
</dbReference>
<evidence type="ECO:0000313" key="7">
    <source>
        <dbReference type="EMBL" id="KZN67100.1"/>
    </source>
</evidence>
<evidence type="ECO:0000256" key="3">
    <source>
        <dbReference type="ARBA" id="ARBA00022722"/>
    </source>
</evidence>
<keyword evidence="6" id="KW-0460">Magnesium</keyword>
<evidence type="ECO:0000256" key="1">
    <source>
        <dbReference type="ARBA" id="ARBA00004496"/>
    </source>
</evidence>
<dbReference type="AlphaFoldDB" id="A0A167MXF1"/>
<feature type="binding site" evidence="6">
    <location>
        <position position="39"/>
    </location>
    <ligand>
        <name>Mg(2+)</name>
        <dbReference type="ChEBI" id="CHEBI:18420"/>
    </ligand>
</feature>
<dbReference type="EC" id="3.1.21.7" evidence="6"/>
<comment type="cofactor">
    <cofactor evidence="6">
        <name>Mg(2+)</name>
        <dbReference type="ChEBI" id="CHEBI:18420"/>
    </cofactor>
</comment>
<keyword evidence="4 6" id="KW-0255">Endonuclease</keyword>
<keyword evidence="6" id="KW-0479">Metal-binding</keyword>
<evidence type="ECO:0000256" key="2">
    <source>
        <dbReference type="ARBA" id="ARBA00022490"/>
    </source>
</evidence>
<keyword evidence="5 6" id="KW-0378">Hydrolase</keyword>
<feature type="site" description="Interaction with target DNA" evidence="6">
    <location>
        <position position="77"/>
    </location>
</feature>
<gene>
    <name evidence="6" type="primary">nfi</name>
    <name evidence="7" type="ORF">N478_19970</name>
</gene>
<keyword evidence="3 6" id="KW-0540">Nuclease</keyword>
<evidence type="ECO:0000256" key="6">
    <source>
        <dbReference type="HAMAP-Rule" id="MF_00801"/>
    </source>
</evidence>
<dbReference type="PATRIC" id="fig|1365257.3.peg.2682"/>
<feature type="binding site" evidence="6">
    <location>
        <position position="107"/>
    </location>
    <ligand>
        <name>Mg(2+)</name>
        <dbReference type="ChEBI" id="CHEBI:18420"/>
    </ligand>
</feature>
<dbReference type="Proteomes" id="UP000076661">
    <property type="component" value="Unassembled WGS sequence"/>
</dbReference>
<comment type="subcellular location">
    <subcellularLocation>
        <location evidence="1 6">Cytoplasm</location>
    </subcellularLocation>
</comment>
<name>A0A167MXF1_9GAMM</name>
<dbReference type="GO" id="GO:0003727">
    <property type="term" value="F:single-stranded RNA binding"/>
    <property type="evidence" value="ECO:0007669"/>
    <property type="project" value="TreeGrafter"/>
</dbReference>
<dbReference type="InterPro" id="IPR007581">
    <property type="entry name" value="Endonuclease-V"/>
</dbReference>
<dbReference type="GO" id="GO:0000287">
    <property type="term" value="F:magnesium ion binding"/>
    <property type="evidence" value="ECO:0007669"/>
    <property type="project" value="UniProtKB-UniRule"/>
</dbReference>
<keyword evidence="6" id="KW-0234">DNA repair</keyword>
<keyword evidence="2 6" id="KW-0963">Cytoplasm</keyword>
<dbReference type="HAMAP" id="MF_00801">
    <property type="entry name" value="Endonuclease_5"/>
    <property type="match status" value="1"/>
</dbReference>
<reference evidence="7 8" key="1">
    <citation type="submission" date="2013-07" db="EMBL/GenBank/DDBJ databases">
        <title>Comparative Genomic and Metabolomic Analysis of Twelve Strains of Pseudoalteromonas luteoviolacea.</title>
        <authorList>
            <person name="Vynne N.G."/>
            <person name="Mansson M."/>
            <person name="Gram L."/>
        </authorList>
    </citation>
    <scope>NUCLEOTIDE SEQUENCE [LARGE SCALE GENOMIC DNA]</scope>
    <source>
        <strain evidence="7 8">S4060-1</strain>
    </source>
</reference>
<comment type="function">
    <text evidence="6">DNA repair enzyme involved in the repair of deaminated bases. Selectively cleaves double-stranded DNA at the second phosphodiester bond 3' to a deoxyinosine leaving behind the intact lesion on the nicked DNA.</text>
</comment>
<evidence type="ECO:0000256" key="4">
    <source>
        <dbReference type="ARBA" id="ARBA00022759"/>
    </source>
</evidence>
<comment type="similarity">
    <text evidence="6">Belongs to the endonuclease V family.</text>
</comment>
<evidence type="ECO:0000256" key="5">
    <source>
        <dbReference type="ARBA" id="ARBA00022801"/>
    </source>
</evidence>
<comment type="caution">
    <text evidence="7">The sequence shown here is derived from an EMBL/GenBank/DDBJ whole genome shotgun (WGS) entry which is preliminary data.</text>
</comment>
<dbReference type="PANTHER" id="PTHR28511">
    <property type="entry name" value="ENDONUCLEASE V"/>
    <property type="match status" value="1"/>
</dbReference>
<dbReference type="CDD" id="cd06559">
    <property type="entry name" value="Endonuclease_V"/>
    <property type="match status" value="1"/>
</dbReference>
<dbReference type="GO" id="GO:0016891">
    <property type="term" value="F:RNA endonuclease activity producing 5'-phosphomonoesters, hydrolytic mechanism"/>
    <property type="evidence" value="ECO:0007669"/>
    <property type="project" value="TreeGrafter"/>
</dbReference>
<evidence type="ECO:0000313" key="8">
    <source>
        <dbReference type="Proteomes" id="UP000076661"/>
    </source>
</evidence>
<sequence>MEYIHPQTPEQAQQLQQRLAEQVITTDDFETVNYIAGVDVAYDEAKNKVVAAVVVLDAATFEVVESQTAIEPISFPYVPGLFSFREVPPLLSAIEKLTTLPDLIVCDGQGIAHPKRCGMASHLGVLLDIPTIGCGKTKLLGEYMPPPEFKGASSDLIDNQQCIGKVLRTQNGIKPVFVSIGHKISLTTAVDWVNKLTPKYRLPETTRQADQLVNRCLKAL</sequence>
<protein>
    <recommendedName>
        <fullName evidence="6">Endonuclease V</fullName>
        <ecNumber evidence="6">3.1.21.7</ecNumber>
    </recommendedName>
    <alternativeName>
        <fullName evidence="6">Deoxyinosine 3'endonuclease</fullName>
    </alternativeName>
    <alternativeName>
        <fullName evidence="6">Deoxyribonuclease V</fullName>
        <shortName evidence="6">DNase V</shortName>
    </alternativeName>
</protein>
<dbReference type="RefSeq" id="WP_063381347.1">
    <property type="nucleotide sequence ID" value="NZ_AUXX01000016.1"/>
</dbReference>
<dbReference type="EMBL" id="AUXX01000016">
    <property type="protein sequence ID" value="KZN67100.1"/>
    <property type="molecule type" value="Genomic_DNA"/>
</dbReference>